<feature type="region of interest" description="Disordered" evidence="2">
    <location>
        <begin position="369"/>
        <end position="397"/>
    </location>
</feature>
<feature type="compositionally biased region" description="Basic and acidic residues" evidence="2">
    <location>
        <begin position="257"/>
        <end position="282"/>
    </location>
</feature>
<dbReference type="InterPro" id="IPR036282">
    <property type="entry name" value="Glutathione-S-Trfase_C_sf"/>
</dbReference>
<dbReference type="Pfam" id="PF13679">
    <property type="entry name" value="Methyltransf_32"/>
    <property type="match status" value="1"/>
</dbReference>
<feature type="region of interest" description="Disordered" evidence="2">
    <location>
        <begin position="481"/>
        <end position="504"/>
    </location>
</feature>
<dbReference type="Proteomes" id="UP000007110">
    <property type="component" value="Unassembled WGS sequence"/>
</dbReference>
<dbReference type="RefSeq" id="XP_030836258.1">
    <property type="nucleotide sequence ID" value="XM_030980398.1"/>
</dbReference>
<dbReference type="CDD" id="cd02440">
    <property type="entry name" value="AdoMet_MTases"/>
    <property type="match status" value="1"/>
</dbReference>
<dbReference type="AlphaFoldDB" id="A0A7M7NII9"/>
<feature type="compositionally biased region" description="Polar residues" evidence="2">
    <location>
        <begin position="369"/>
        <end position="381"/>
    </location>
</feature>
<feature type="compositionally biased region" description="Basic and acidic residues" evidence="2">
    <location>
        <begin position="63"/>
        <end position="85"/>
    </location>
</feature>
<dbReference type="SUPFAM" id="SSF47616">
    <property type="entry name" value="GST C-terminal domain-like"/>
    <property type="match status" value="1"/>
</dbReference>
<proteinExistence type="inferred from homology"/>
<dbReference type="PANTHER" id="PTHR13369:SF0">
    <property type="entry name" value="GLUTATHIONE S-TRANSFERASE C-TERMINAL DOMAIN-CONTAINING PROTEIN"/>
    <property type="match status" value="1"/>
</dbReference>
<accession>A0A7M7NII9</accession>
<reference evidence="4" key="2">
    <citation type="submission" date="2021-01" db="UniProtKB">
        <authorList>
            <consortium name="EnsemblMetazoa"/>
        </authorList>
    </citation>
    <scope>IDENTIFICATION</scope>
</reference>
<dbReference type="EnsemblMetazoa" id="XM_030980398">
    <property type="protein sequence ID" value="XP_030836258"/>
    <property type="gene ID" value="LOC115922157"/>
</dbReference>
<organism evidence="4 5">
    <name type="scientific">Strongylocentrotus purpuratus</name>
    <name type="common">Purple sea urchin</name>
    <dbReference type="NCBI Taxonomy" id="7668"/>
    <lineage>
        <taxon>Eukaryota</taxon>
        <taxon>Metazoa</taxon>
        <taxon>Echinodermata</taxon>
        <taxon>Eleutherozoa</taxon>
        <taxon>Echinozoa</taxon>
        <taxon>Echinoidea</taxon>
        <taxon>Euechinoidea</taxon>
        <taxon>Echinacea</taxon>
        <taxon>Camarodonta</taxon>
        <taxon>Echinidea</taxon>
        <taxon>Strongylocentrotidae</taxon>
        <taxon>Strongylocentrotus</taxon>
    </lineage>
</organism>
<evidence type="ECO:0000313" key="4">
    <source>
        <dbReference type="EnsemblMetazoa" id="XP_030836258"/>
    </source>
</evidence>
<dbReference type="Gene3D" id="3.40.50.150">
    <property type="entry name" value="Vaccinia Virus protein VP39"/>
    <property type="match status" value="1"/>
</dbReference>
<evidence type="ECO:0000256" key="2">
    <source>
        <dbReference type="SAM" id="MobiDB-lite"/>
    </source>
</evidence>
<feature type="region of interest" description="Disordered" evidence="2">
    <location>
        <begin position="242"/>
        <end position="338"/>
    </location>
</feature>
<evidence type="ECO:0000313" key="5">
    <source>
        <dbReference type="Proteomes" id="UP000007110"/>
    </source>
</evidence>
<dbReference type="GO" id="GO:0005737">
    <property type="term" value="C:cytoplasm"/>
    <property type="evidence" value="ECO:0000318"/>
    <property type="project" value="GO_Central"/>
</dbReference>
<feature type="region of interest" description="Disordered" evidence="2">
    <location>
        <begin position="63"/>
        <end position="94"/>
    </location>
</feature>
<dbReference type="InterPro" id="IPR025714">
    <property type="entry name" value="Methyltranfer_dom"/>
</dbReference>
<feature type="domain" description="Methyltransferase" evidence="3">
    <location>
        <begin position="581"/>
        <end position="701"/>
    </location>
</feature>
<protein>
    <recommendedName>
        <fullName evidence="3">Methyltransferase domain-containing protein</fullName>
    </recommendedName>
</protein>
<keyword evidence="5" id="KW-1185">Reference proteome</keyword>
<dbReference type="InParanoid" id="A0A7M7NII9"/>
<name>A0A7M7NII9_STRPU</name>
<dbReference type="OrthoDB" id="206598at2759"/>
<reference evidence="5" key="1">
    <citation type="submission" date="2015-02" db="EMBL/GenBank/DDBJ databases">
        <title>Genome sequencing for Strongylocentrotus purpuratus.</title>
        <authorList>
            <person name="Murali S."/>
            <person name="Liu Y."/>
            <person name="Vee V."/>
            <person name="English A."/>
            <person name="Wang M."/>
            <person name="Skinner E."/>
            <person name="Han Y."/>
            <person name="Muzny D.M."/>
            <person name="Worley K.C."/>
            <person name="Gibbs R.A."/>
        </authorList>
    </citation>
    <scope>NUCLEOTIDE SEQUENCE</scope>
</reference>
<dbReference type="KEGG" id="spu:115922157"/>
<dbReference type="GeneID" id="115922157"/>
<dbReference type="OMA" id="FCQLPSI"/>
<sequence length="797" mass="88737">MEMDTKPTEDMLRDTLYLELSGDTSHVTLPSLIVIFLQQYCHYHNLDVILVCGSELNQEAKDSSKAPLKSHLDLGHEGGVEHKDTNISTSDDNLDSNSIRSDDVGLNLLETPKSIEYRVLKHVCLPRVVQDCQLPCILLPGRQLCVSGLANVLRHIIQAAVPLEPHRNLETLLGFRQTCLRCCSETSIWTKLCEVDTPQEVTNFLKNPSEVSSCPLFLNKFQEILAQPVSTHNSEKLRRKLLKSKQMSGNSIQGRGESNEKRKTDDAGKLDEREKGKDEKGSGSENSKMQKPLDDPATSCEGNSKELTSEFQSKMNLGNKKEIRRRKREQNRENAAIDKDLSRNYITVETKAGQTSTDVPDGAIDRVETNASGEMSSQPEGENQRRRKKTKNKKKIHKDSLPELTHLFAHGVDVTLADFALFIPIHLWLHTSSLNGTAHSAPRTVPLVFEWYQRMWDVPSVRQVASTCLGLREVDITSLKETSGHSGDDDATVGENSKADSYLSEEDVRPHVGSLGVSRGVVRERLKKVLPDVILTLEDQGLSAGFMDHPSKDTTLDWRNMDPVVSPIEGEVEARRARGKEQQLESIVTVVQQIAHPGSRILDFCSGGGHLGIALAYCLPGCHVIMIENKEESLKRALGRVQTLGLQNVTLYLSNIDYFYGQFDIGVSLHACGVATDIVLSKCVKQGASFVSSPCCYGSLHNTHHLTYPRSQVFRESSISKKNYFLVAHAADQTCWDFDSNLSKQGKRCMGYIDRDRAELAREYGYHVTICSLKPETCSPKNNLLIGVSPHKQGIKA</sequence>
<dbReference type="InterPro" id="IPR029063">
    <property type="entry name" value="SAM-dependent_MTases_sf"/>
</dbReference>
<dbReference type="PANTHER" id="PTHR13369">
    <property type="match status" value="1"/>
</dbReference>
<comment type="similarity">
    <text evidence="1">Belongs to the GSTCD family.</text>
</comment>
<evidence type="ECO:0000256" key="1">
    <source>
        <dbReference type="ARBA" id="ARBA00008797"/>
    </source>
</evidence>
<dbReference type="FunFam" id="3.40.50.150:FF:000725">
    <property type="entry name" value="Glutathione S-transferase, C-terminal domain-containing"/>
    <property type="match status" value="1"/>
</dbReference>
<dbReference type="SUPFAM" id="SSF53335">
    <property type="entry name" value="S-adenosyl-L-methionine-dependent methyltransferases"/>
    <property type="match status" value="1"/>
</dbReference>
<evidence type="ECO:0000259" key="3">
    <source>
        <dbReference type="Pfam" id="PF13679"/>
    </source>
</evidence>
<feature type="compositionally biased region" description="Basic residues" evidence="2">
    <location>
        <begin position="385"/>
        <end position="397"/>
    </location>
</feature>